<evidence type="ECO:0000313" key="3">
    <source>
        <dbReference type="EMBL" id="GAA0573794.1"/>
    </source>
</evidence>
<proteinExistence type="predicted"/>
<evidence type="ECO:0000313" key="4">
    <source>
        <dbReference type="Proteomes" id="UP001501427"/>
    </source>
</evidence>
<feature type="region of interest" description="Disordered" evidence="1">
    <location>
        <begin position="1"/>
        <end position="44"/>
    </location>
</feature>
<sequence>MTNTSDAAPASAANGERTIPNNPHMPDEMQIMGGRFAPGTEPNKLGSVNRAPRWLLPTVLTALVLTVVVGALLS</sequence>
<feature type="transmembrane region" description="Helical" evidence="2">
    <location>
        <begin position="54"/>
        <end position="73"/>
    </location>
</feature>
<comment type="caution">
    <text evidence="3">The sequence shown here is derived from an EMBL/GenBank/DDBJ whole genome shotgun (WGS) entry which is preliminary data.</text>
</comment>
<evidence type="ECO:0000256" key="2">
    <source>
        <dbReference type="SAM" id="Phobius"/>
    </source>
</evidence>
<organism evidence="3 4">
    <name type="scientific">Actinomadura livida</name>
    <dbReference type="NCBI Taxonomy" id="79909"/>
    <lineage>
        <taxon>Bacteria</taxon>
        <taxon>Bacillati</taxon>
        <taxon>Actinomycetota</taxon>
        <taxon>Actinomycetes</taxon>
        <taxon>Streptosporangiales</taxon>
        <taxon>Thermomonosporaceae</taxon>
        <taxon>Actinomadura</taxon>
    </lineage>
</organism>
<protein>
    <submittedName>
        <fullName evidence="3">Uncharacterized protein</fullName>
    </submittedName>
</protein>
<name>A0ABP3PW92_9ACTN</name>
<accession>A0ABP3PW92</accession>
<keyword evidence="2" id="KW-0472">Membrane</keyword>
<keyword evidence="2" id="KW-0812">Transmembrane</keyword>
<evidence type="ECO:0000256" key="1">
    <source>
        <dbReference type="SAM" id="MobiDB-lite"/>
    </source>
</evidence>
<keyword evidence="2" id="KW-1133">Transmembrane helix</keyword>
<dbReference type="EMBL" id="BAAAHD010000033">
    <property type="protein sequence ID" value="GAA0573794.1"/>
    <property type="molecule type" value="Genomic_DNA"/>
</dbReference>
<keyword evidence="4" id="KW-1185">Reference proteome</keyword>
<gene>
    <name evidence="3" type="ORF">GCM10009546_40630</name>
</gene>
<dbReference type="Proteomes" id="UP001501427">
    <property type="component" value="Unassembled WGS sequence"/>
</dbReference>
<reference evidence="4" key="1">
    <citation type="journal article" date="2019" name="Int. J. Syst. Evol. Microbiol.">
        <title>The Global Catalogue of Microorganisms (GCM) 10K type strain sequencing project: providing services to taxonomists for standard genome sequencing and annotation.</title>
        <authorList>
            <consortium name="The Broad Institute Genomics Platform"/>
            <consortium name="The Broad Institute Genome Sequencing Center for Infectious Disease"/>
            <person name="Wu L."/>
            <person name="Ma J."/>
        </authorList>
    </citation>
    <scope>NUCLEOTIDE SEQUENCE [LARGE SCALE GENOMIC DNA]</scope>
    <source>
        <strain evidence="4">JCM 10667</strain>
    </source>
</reference>